<evidence type="ECO:0000313" key="2">
    <source>
        <dbReference type="Proteomes" id="UP000627205"/>
    </source>
</evidence>
<evidence type="ECO:0008006" key="3">
    <source>
        <dbReference type="Google" id="ProtNLM"/>
    </source>
</evidence>
<gene>
    <name evidence="1" type="ORF">GCM10011430_07500</name>
</gene>
<dbReference type="EMBL" id="BMDP01000001">
    <property type="protein sequence ID" value="GGI53576.1"/>
    <property type="molecule type" value="Genomic_DNA"/>
</dbReference>
<reference evidence="1" key="2">
    <citation type="submission" date="2020-09" db="EMBL/GenBank/DDBJ databases">
        <authorList>
            <person name="Sun Q."/>
            <person name="Sedlacek I."/>
        </authorList>
    </citation>
    <scope>NUCLEOTIDE SEQUENCE</scope>
    <source>
        <strain evidence="1">CCM 7664</strain>
    </source>
</reference>
<dbReference type="RefSeq" id="WP_188419621.1">
    <property type="nucleotide sequence ID" value="NZ_BMDP01000001.1"/>
</dbReference>
<dbReference type="Proteomes" id="UP000627205">
    <property type="component" value="Unassembled WGS sequence"/>
</dbReference>
<protein>
    <recommendedName>
        <fullName evidence="3">DUF4262 domain-containing protein</fullName>
    </recommendedName>
</protein>
<dbReference type="AlphaFoldDB" id="A0A8J3AWR5"/>
<keyword evidence="2" id="KW-1185">Reference proteome</keyword>
<comment type="caution">
    <text evidence="1">The sequence shown here is derived from an EMBL/GenBank/DDBJ whole genome shotgun (WGS) entry which is preliminary data.</text>
</comment>
<name>A0A8J3AWR5_9BURK</name>
<accession>A0A8J3AWR5</accession>
<reference evidence="1" key="1">
    <citation type="journal article" date="2014" name="Int. J. Syst. Evol. Microbiol.">
        <title>Complete genome sequence of Corynebacterium casei LMG S-19264T (=DSM 44701T), isolated from a smear-ripened cheese.</title>
        <authorList>
            <consortium name="US DOE Joint Genome Institute (JGI-PGF)"/>
            <person name="Walter F."/>
            <person name="Albersmeier A."/>
            <person name="Kalinowski J."/>
            <person name="Ruckert C."/>
        </authorList>
    </citation>
    <scope>NUCLEOTIDE SEQUENCE</scope>
    <source>
        <strain evidence="1">CCM 7664</strain>
    </source>
</reference>
<proteinExistence type="predicted"/>
<dbReference type="InterPro" id="IPR025358">
    <property type="entry name" value="DUF4262"/>
</dbReference>
<dbReference type="Pfam" id="PF14081">
    <property type="entry name" value="DUF4262"/>
    <property type="match status" value="1"/>
</dbReference>
<organism evidence="1 2">
    <name type="scientific">Oxalicibacterium solurbis</name>
    <dbReference type="NCBI Taxonomy" id="69280"/>
    <lineage>
        <taxon>Bacteria</taxon>
        <taxon>Pseudomonadati</taxon>
        <taxon>Pseudomonadota</taxon>
        <taxon>Betaproteobacteria</taxon>
        <taxon>Burkholderiales</taxon>
        <taxon>Oxalobacteraceae</taxon>
        <taxon>Oxalicibacterium</taxon>
    </lineage>
</organism>
<sequence length="156" mass="17583">MRIAHDKAEQKVLDDIAKFGWHFVSVMEDETHPPHGFTVGLFETFNHPEVLIIGLDAKLMHSMANEIARNLKAGQSISPGDNYPGLITDFDCVLVNVDKAHYQSHVGFARWYYEGNNFPLVQCVWPSNEGLFPWQEGAPSNFVSWQSVLGNHEQSA</sequence>
<evidence type="ECO:0000313" key="1">
    <source>
        <dbReference type="EMBL" id="GGI53576.1"/>
    </source>
</evidence>